<name>A0ABU9MYJ4_9GAMM</name>
<evidence type="ECO:0000313" key="3">
    <source>
        <dbReference type="Proteomes" id="UP001447008"/>
    </source>
</evidence>
<evidence type="ECO:0000256" key="1">
    <source>
        <dbReference type="SAM" id="SignalP"/>
    </source>
</evidence>
<feature type="chain" id="PRO_5046749060" evidence="1">
    <location>
        <begin position="22"/>
        <end position="291"/>
    </location>
</feature>
<accession>A0ABU9MYJ4</accession>
<feature type="signal peptide" evidence="1">
    <location>
        <begin position="1"/>
        <end position="21"/>
    </location>
</feature>
<sequence>MKYICKVIILGSLLIAPLVNANSQVIQDVCNTCFTNSQYEQRVIALIKSHSIQAIPANFYIYNYEHNVIKKYSGSSELLDEGGIMSLSIAEREYYVTPLALSSIESTKFSAAVYGYHAIKSNLQDTVIPSNIVDSAYSLVGVSYKENDLADYYNENMTFTDKMSEFLAAAASVTGTLPNVKIVVEVPLSDHSTALLRLEGIDKDGTIRLKFMEGRDSDNNTISTNATHYTKGSYRFTQQGNDGIARMLDAARRLGVPISYGEGLGYTGGDKLLSCSEIGGETICTITRDPL</sequence>
<evidence type="ECO:0000313" key="2">
    <source>
        <dbReference type="EMBL" id="MEM0516302.1"/>
    </source>
</evidence>
<keyword evidence="1" id="KW-0732">Signal</keyword>
<reference evidence="2 3" key="1">
    <citation type="submission" date="2024-03" db="EMBL/GenBank/DDBJ databases">
        <title>Pseudoalteromonas qingdaonensis sp. nov., isolated from the intestines of marine benthic organisms.</title>
        <authorList>
            <person name="Lin X."/>
            <person name="Fang S."/>
            <person name="Hu X."/>
        </authorList>
    </citation>
    <scope>NUCLEOTIDE SEQUENCE [LARGE SCALE GENOMIC DNA]</scope>
    <source>
        <strain evidence="2 3">YIC-827</strain>
    </source>
</reference>
<gene>
    <name evidence="2" type="ORF">WCN91_12915</name>
</gene>
<dbReference type="EMBL" id="JBCGCU010000016">
    <property type="protein sequence ID" value="MEM0516302.1"/>
    <property type="molecule type" value="Genomic_DNA"/>
</dbReference>
<dbReference type="Proteomes" id="UP001447008">
    <property type="component" value="Unassembled WGS sequence"/>
</dbReference>
<organism evidence="2 3">
    <name type="scientific">Pseudoalteromonas qingdaonensis</name>
    <dbReference type="NCBI Taxonomy" id="3131913"/>
    <lineage>
        <taxon>Bacteria</taxon>
        <taxon>Pseudomonadati</taxon>
        <taxon>Pseudomonadota</taxon>
        <taxon>Gammaproteobacteria</taxon>
        <taxon>Alteromonadales</taxon>
        <taxon>Pseudoalteromonadaceae</taxon>
        <taxon>Pseudoalteromonas</taxon>
    </lineage>
</organism>
<protein>
    <submittedName>
        <fullName evidence="2">Uncharacterized protein</fullName>
    </submittedName>
</protein>
<dbReference type="RefSeq" id="WP_342679686.1">
    <property type="nucleotide sequence ID" value="NZ_JBCGCU010000016.1"/>
</dbReference>
<comment type="caution">
    <text evidence="2">The sequence shown here is derived from an EMBL/GenBank/DDBJ whole genome shotgun (WGS) entry which is preliminary data.</text>
</comment>
<proteinExistence type="predicted"/>
<keyword evidence="3" id="KW-1185">Reference proteome</keyword>